<evidence type="ECO:0000313" key="3">
    <source>
        <dbReference type="Proteomes" id="UP000077755"/>
    </source>
</evidence>
<protein>
    <submittedName>
        <fullName evidence="2">Uncharacterized protein</fullName>
    </submittedName>
</protein>
<dbReference type="PANTHER" id="PTHR11654">
    <property type="entry name" value="OLIGOPEPTIDE TRANSPORTER-RELATED"/>
    <property type="match status" value="1"/>
</dbReference>
<dbReference type="InterPro" id="IPR036259">
    <property type="entry name" value="MFS_trans_sf"/>
</dbReference>
<gene>
    <name evidence="2" type="ORF">DCAR_0933299</name>
</gene>
<dbReference type="AlphaFoldDB" id="A0A175YCP0"/>
<dbReference type="Proteomes" id="UP000077755">
    <property type="component" value="Chromosome 9"/>
</dbReference>
<reference evidence="2" key="2">
    <citation type="submission" date="2022-03" db="EMBL/GenBank/DDBJ databases">
        <title>Draft title - Genomic analysis of global carrot germplasm unveils the trajectory of domestication and the origin of high carotenoid orange carrot.</title>
        <authorList>
            <person name="Iorizzo M."/>
            <person name="Ellison S."/>
            <person name="Senalik D."/>
            <person name="Macko-Podgorni A."/>
            <person name="Grzebelus D."/>
            <person name="Bostan H."/>
            <person name="Rolling W."/>
            <person name="Curaba J."/>
            <person name="Simon P."/>
        </authorList>
    </citation>
    <scope>NUCLEOTIDE SEQUENCE</scope>
    <source>
        <tissue evidence="2">Leaf</tissue>
    </source>
</reference>
<accession>A0A175YCP0</accession>
<dbReference type="SUPFAM" id="SSF103473">
    <property type="entry name" value="MFS general substrate transporter"/>
    <property type="match status" value="1"/>
</dbReference>
<dbReference type="Gene3D" id="1.20.1250.20">
    <property type="entry name" value="MFS general substrate transporter like domains"/>
    <property type="match status" value="1"/>
</dbReference>
<keyword evidence="3" id="KW-1185">Reference proteome</keyword>
<dbReference type="Gramene" id="KZM81369">
    <property type="protein sequence ID" value="KZM81369"/>
    <property type="gene ID" value="DCAR_028982"/>
</dbReference>
<reference evidence="2" key="1">
    <citation type="journal article" date="2016" name="Nat. Genet.">
        <title>A high-quality carrot genome assembly provides new insights into carotenoid accumulation and asterid genome evolution.</title>
        <authorList>
            <person name="Iorizzo M."/>
            <person name="Ellison S."/>
            <person name="Senalik D."/>
            <person name="Zeng P."/>
            <person name="Satapoomin P."/>
            <person name="Huang J."/>
            <person name="Bowman M."/>
            <person name="Iovene M."/>
            <person name="Sanseverino W."/>
            <person name="Cavagnaro P."/>
            <person name="Yildiz M."/>
            <person name="Macko-Podgorni A."/>
            <person name="Moranska E."/>
            <person name="Grzebelus E."/>
            <person name="Grzebelus D."/>
            <person name="Ashrafi H."/>
            <person name="Zheng Z."/>
            <person name="Cheng S."/>
            <person name="Spooner D."/>
            <person name="Van Deynze A."/>
            <person name="Simon P."/>
        </authorList>
    </citation>
    <scope>NUCLEOTIDE SEQUENCE</scope>
    <source>
        <tissue evidence="2">Leaf</tissue>
    </source>
</reference>
<evidence type="ECO:0000313" key="2">
    <source>
        <dbReference type="EMBL" id="WOH13788.1"/>
    </source>
</evidence>
<sequence>MYGAQLEFFNAQKPNGLKSFGSALYMTSISLGNYVSSLLVIAVKKISTTDQVPGWIPGNLNYGHLDRFYFMLAGLTAMGLVAYIFCDKWYKNIKLEDNVESARSEGKSVS</sequence>
<dbReference type="OMA" id="NGHCMED"/>
<organism evidence="2 3">
    <name type="scientific">Daucus carota subsp. sativus</name>
    <name type="common">Carrot</name>
    <dbReference type="NCBI Taxonomy" id="79200"/>
    <lineage>
        <taxon>Eukaryota</taxon>
        <taxon>Viridiplantae</taxon>
        <taxon>Streptophyta</taxon>
        <taxon>Embryophyta</taxon>
        <taxon>Tracheophyta</taxon>
        <taxon>Spermatophyta</taxon>
        <taxon>Magnoliopsida</taxon>
        <taxon>eudicotyledons</taxon>
        <taxon>Gunneridae</taxon>
        <taxon>Pentapetalae</taxon>
        <taxon>asterids</taxon>
        <taxon>campanulids</taxon>
        <taxon>Apiales</taxon>
        <taxon>Apiaceae</taxon>
        <taxon>Apioideae</taxon>
        <taxon>Scandiceae</taxon>
        <taxon>Daucinae</taxon>
        <taxon>Daucus</taxon>
        <taxon>Daucus sect. Daucus</taxon>
    </lineage>
</organism>
<evidence type="ECO:0000256" key="1">
    <source>
        <dbReference type="ARBA" id="ARBA00044504"/>
    </source>
</evidence>
<dbReference type="EMBL" id="CP093351">
    <property type="protein sequence ID" value="WOH13788.1"/>
    <property type="molecule type" value="Genomic_DNA"/>
</dbReference>
<comment type="similarity">
    <text evidence="1">Belongs to the major facilitator superfamily. Phosphate:H(+) symporter (TC 2.A.1.9) family.</text>
</comment>
<proteinExistence type="inferred from homology"/>
<name>A0A175YCP0_DAUCS</name>